<organism evidence="1 2">
    <name type="scientific">Escherichia coli</name>
    <dbReference type="NCBI Taxonomy" id="562"/>
    <lineage>
        <taxon>Bacteria</taxon>
        <taxon>Pseudomonadati</taxon>
        <taxon>Pseudomonadota</taxon>
        <taxon>Gammaproteobacteria</taxon>
        <taxon>Enterobacterales</taxon>
        <taxon>Enterobacteriaceae</taxon>
        <taxon>Escherichia</taxon>
    </lineage>
</organism>
<sequence length="38" mass="4338">MIETLLEVRNLSKTFPLPDRLVSSSDRRSGKTLELYAT</sequence>
<evidence type="ECO:0000313" key="1">
    <source>
        <dbReference type="EMBL" id="SPX08878.1"/>
    </source>
</evidence>
<gene>
    <name evidence="1" type="ORF">NCTC9073_00108</name>
</gene>
<evidence type="ECO:0000313" key="2">
    <source>
        <dbReference type="Proteomes" id="UP000250780"/>
    </source>
</evidence>
<dbReference type="EMBL" id="UASD01000003">
    <property type="protein sequence ID" value="SPX08878.1"/>
    <property type="molecule type" value="Genomic_DNA"/>
</dbReference>
<name>A0A2X1PQ66_ECOLX</name>
<accession>A0A2X1PQ66</accession>
<dbReference type="AlphaFoldDB" id="A0A2X1PQ66"/>
<reference evidence="1 2" key="1">
    <citation type="submission" date="2018-06" db="EMBL/GenBank/DDBJ databases">
        <authorList>
            <consortium name="Pathogen Informatics"/>
            <person name="Doyle S."/>
        </authorList>
    </citation>
    <scope>NUCLEOTIDE SEQUENCE [LARGE SCALE GENOMIC DNA]</scope>
    <source>
        <strain evidence="1 2">NCTC9073</strain>
    </source>
</reference>
<protein>
    <submittedName>
        <fullName evidence="1">Uncharacterized protein</fullName>
    </submittedName>
</protein>
<proteinExistence type="predicted"/>
<dbReference type="Proteomes" id="UP000250780">
    <property type="component" value="Unassembled WGS sequence"/>
</dbReference>